<evidence type="ECO:0000256" key="5">
    <source>
        <dbReference type="ARBA" id="ARBA00023186"/>
    </source>
</evidence>
<dbReference type="InterPro" id="IPR008971">
    <property type="entry name" value="HSP40/DnaJ_pept-bd"/>
</dbReference>
<evidence type="ECO:0000256" key="1">
    <source>
        <dbReference type="ARBA" id="ARBA00022723"/>
    </source>
</evidence>
<accession>A0A8H3X9J6</accession>
<dbReference type="GO" id="GO:0005737">
    <property type="term" value="C:cytoplasm"/>
    <property type="evidence" value="ECO:0007669"/>
    <property type="project" value="TreeGrafter"/>
</dbReference>
<dbReference type="InterPro" id="IPR036869">
    <property type="entry name" value="J_dom_sf"/>
</dbReference>
<evidence type="ECO:0000256" key="7">
    <source>
        <dbReference type="PROSITE-ProRule" id="PRU00546"/>
    </source>
</evidence>
<dbReference type="FunFam" id="2.10.230.10:FF:000001">
    <property type="entry name" value="DnaJ subfamily A member 2"/>
    <property type="match status" value="1"/>
</dbReference>
<dbReference type="CDD" id="cd10719">
    <property type="entry name" value="DnaJ_zf"/>
    <property type="match status" value="1"/>
</dbReference>
<dbReference type="PANTHER" id="PTHR43096">
    <property type="entry name" value="DNAJ HOMOLOG 1, MITOCHONDRIAL-RELATED"/>
    <property type="match status" value="1"/>
</dbReference>
<dbReference type="OrthoDB" id="10256793at2759"/>
<dbReference type="SMART" id="SM00271">
    <property type="entry name" value="DnaJ"/>
    <property type="match status" value="1"/>
</dbReference>
<sequence length="404" mass="44485">MKHFNSIIFGQFNRLSRIKFCRFGRLENLTGCQHYIPFQRSFHGSALRSQAKKDYYDILGVSKSASQSDIKKAYYSLAKQYHPDTSKDPTAKEKFVQIQEAYGVLSDDEKRAEYDKWGSSFKDVPPGANFNGFPGDFRFGNMHHIFDHVFGGAAWSAGEPFAQGTDIEVALNIPFMDAAKGATKSVFYEAVATCKSCQGRGTKSGKKRDVCLACKGSGVRSLSVASGFRMQVTCDQCGGKGTRISPENRCSTCGGKGQVKERKVESVDIPAGAEDGMRIRIPKKGDDDSEGLPGDLIVRLRVTPHKTFIRQDSNVFVEAQVPFHTAILGGSVRVPSIDGDVELNVPAGSQPNQQMVMKSRGLRKIGTNYRGDQIVIFKVPLPKSLTPRQRELIEEFAKIGSSSK</sequence>
<dbReference type="GO" id="GO:0051082">
    <property type="term" value="F:unfolded protein binding"/>
    <property type="evidence" value="ECO:0007669"/>
    <property type="project" value="InterPro"/>
</dbReference>
<evidence type="ECO:0000259" key="8">
    <source>
        <dbReference type="PROSITE" id="PS50076"/>
    </source>
</evidence>
<name>A0A8H3X9J6_GIGMA</name>
<dbReference type="SUPFAM" id="SSF57938">
    <property type="entry name" value="DnaJ/Hsp40 cysteine-rich domain"/>
    <property type="match status" value="1"/>
</dbReference>
<feature type="domain" description="CR-type" evidence="9">
    <location>
        <begin position="181"/>
        <end position="262"/>
    </location>
</feature>
<organism evidence="10 11">
    <name type="scientific">Gigaspora margarita</name>
    <dbReference type="NCBI Taxonomy" id="4874"/>
    <lineage>
        <taxon>Eukaryota</taxon>
        <taxon>Fungi</taxon>
        <taxon>Fungi incertae sedis</taxon>
        <taxon>Mucoromycota</taxon>
        <taxon>Glomeromycotina</taxon>
        <taxon>Glomeromycetes</taxon>
        <taxon>Diversisporales</taxon>
        <taxon>Gigasporaceae</taxon>
        <taxon>Gigaspora</taxon>
    </lineage>
</organism>
<dbReference type="Pfam" id="PF00226">
    <property type="entry name" value="DnaJ"/>
    <property type="match status" value="1"/>
</dbReference>
<protein>
    <recommendedName>
        <fullName evidence="6">DnaJ homolog 1, mitochondrial</fullName>
    </recommendedName>
</protein>
<dbReference type="EMBL" id="WTPW01001505">
    <property type="protein sequence ID" value="KAF0431890.1"/>
    <property type="molecule type" value="Genomic_DNA"/>
</dbReference>
<dbReference type="Pfam" id="PF01556">
    <property type="entry name" value="DnaJ_C"/>
    <property type="match status" value="1"/>
</dbReference>
<reference evidence="10 11" key="1">
    <citation type="journal article" date="2019" name="Environ. Microbiol.">
        <title>At the nexus of three kingdoms: the genome of the mycorrhizal fungus Gigaspora margarita provides insights into plant, endobacterial and fungal interactions.</title>
        <authorList>
            <person name="Venice F."/>
            <person name="Ghignone S."/>
            <person name="Salvioli di Fossalunga A."/>
            <person name="Amselem J."/>
            <person name="Novero M."/>
            <person name="Xianan X."/>
            <person name="Sedzielewska Toro K."/>
            <person name="Morin E."/>
            <person name="Lipzen A."/>
            <person name="Grigoriev I.V."/>
            <person name="Henrissat B."/>
            <person name="Martin F.M."/>
            <person name="Bonfante P."/>
        </authorList>
    </citation>
    <scope>NUCLEOTIDE SEQUENCE [LARGE SCALE GENOMIC DNA]</scope>
    <source>
        <strain evidence="10 11">BEG34</strain>
    </source>
</reference>
<dbReference type="InterPro" id="IPR001305">
    <property type="entry name" value="HSP_DnaJ_Cys-rich_dom"/>
</dbReference>
<dbReference type="PRINTS" id="PR00625">
    <property type="entry name" value="JDOMAIN"/>
</dbReference>
<evidence type="ECO:0000256" key="6">
    <source>
        <dbReference type="ARBA" id="ARBA00072890"/>
    </source>
</evidence>
<dbReference type="Gene3D" id="1.10.287.110">
    <property type="entry name" value="DnaJ domain"/>
    <property type="match status" value="1"/>
</dbReference>
<evidence type="ECO:0000313" key="11">
    <source>
        <dbReference type="Proteomes" id="UP000439903"/>
    </source>
</evidence>
<dbReference type="GO" id="GO:0005524">
    <property type="term" value="F:ATP binding"/>
    <property type="evidence" value="ECO:0007669"/>
    <property type="project" value="InterPro"/>
</dbReference>
<dbReference type="GO" id="GO:0009408">
    <property type="term" value="P:response to heat"/>
    <property type="evidence" value="ECO:0007669"/>
    <property type="project" value="InterPro"/>
</dbReference>
<dbReference type="SUPFAM" id="SSF49493">
    <property type="entry name" value="HSP40/DnaJ peptide-binding domain"/>
    <property type="match status" value="2"/>
</dbReference>
<keyword evidence="2" id="KW-0677">Repeat</keyword>
<feature type="domain" description="J" evidence="8">
    <location>
        <begin position="54"/>
        <end position="118"/>
    </location>
</feature>
<dbReference type="Pfam" id="PF00684">
    <property type="entry name" value="DnaJ_CXXCXGXG"/>
    <property type="match status" value="1"/>
</dbReference>
<dbReference type="HAMAP" id="MF_01152">
    <property type="entry name" value="DnaJ"/>
    <property type="match status" value="1"/>
</dbReference>
<dbReference type="InterPro" id="IPR001623">
    <property type="entry name" value="DnaJ_domain"/>
</dbReference>
<dbReference type="GO" id="GO:0042026">
    <property type="term" value="P:protein refolding"/>
    <property type="evidence" value="ECO:0007669"/>
    <property type="project" value="TreeGrafter"/>
</dbReference>
<feature type="zinc finger region" description="CR-type" evidence="7">
    <location>
        <begin position="181"/>
        <end position="262"/>
    </location>
</feature>
<evidence type="ECO:0000259" key="9">
    <source>
        <dbReference type="PROSITE" id="PS51188"/>
    </source>
</evidence>
<dbReference type="InterPro" id="IPR036410">
    <property type="entry name" value="HSP_DnaJ_Cys-rich_dom_sf"/>
</dbReference>
<dbReference type="GO" id="GO:0008270">
    <property type="term" value="F:zinc ion binding"/>
    <property type="evidence" value="ECO:0007669"/>
    <property type="project" value="UniProtKB-KW"/>
</dbReference>
<comment type="caution">
    <text evidence="10">The sequence shown here is derived from an EMBL/GenBank/DDBJ whole genome shotgun (WGS) entry which is preliminary data.</text>
</comment>
<dbReference type="Proteomes" id="UP000439903">
    <property type="component" value="Unassembled WGS sequence"/>
</dbReference>
<dbReference type="CDD" id="cd10747">
    <property type="entry name" value="DnaJ_C"/>
    <property type="match status" value="1"/>
</dbReference>
<dbReference type="PROSITE" id="PS50076">
    <property type="entry name" value="DNAJ_2"/>
    <property type="match status" value="1"/>
</dbReference>
<dbReference type="GO" id="GO:0031072">
    <property type="term" value="F:heat shock protein binding"/>
    <property type="evidence" value="ECO:0007669"/>
    <property type="project" value="InterPro"/>
</dbReference>
<dbReference type="PROSITE" id="PS51188">
    <property type="entry name" value="ZF_CR"/>
    <property type="match status" value="1"/>
</dbReference>
<dbReference type="AlphaFoldDB" id="A0A8H3X9J6"/>
<evidence type="ECO:0000256" key="4">
    <source>
        <dbReference type="ARBA" id="ARBA00022833"/>
    </source>
</evidence>
<dbReference type="Gene3D" id="2.10.230.10">
    <property type="entry name" value="Heat shock protein DnaJ, cysteine-rich domain"/>
    <property type="match status" value="1"/>
</dbReference>
<dbReference type="SUPFAM" id="SSF46565">
    <property type="entry name" value="Chaperone J-domain"/>
    <property type="match status" value="1"/>
</dbReference>
<evidence type="ECO:0000313" key="10">
    <source>
        <dbReference type="EMBL" id="KAF0431890.1"/>
    </source>
</evidence>
<keyword evidence="3 7" id="KW-0863">Zinc-finger</keyword>
<dbReference type="PANTHER" id="PTHR43096:SF52">
    <property type="entry name" value="DNAJ HOMOLOG 1, MITOCHONDRIAL-RELATED"/>
    <property type="match status" value="1"/>
</dbReference>
<dbReference type="InterPro" id="IPR012724">
    <property type="entry name" value="DnaJ"/>
</dbReference>
<keyword evidence="1 7" id="KW-0479">Metal-binding</keyword>
<evidence type="ECO:0000256" key="3">
    <source>
        <dbReference type="ARBA" id="ARBA00022771"/>
    </source>
</evidence>
<dbReference type="CDD" id="cd06257">
    <property type="entry name" value="DnaJ"/>
    <property type="match status" value="1"/>
</dbReference>
<evidence type="ECO:0000256" key="2">
    <source>
        <dbReference type="ARBA" id="ARBA00022737"/>
    </source>
</evidence>
<gene>
    <name evidence="10" type="ORF">F8M41_005360</name>
</gene>
<dbReference type="Gene3D" id="2.60.260.20">
    <property type="entry name" value="Urease metallochaperone UreE, N-terminal domain"/>
    <property type="match status" value="2"/>
</dbReference>
<proteinExistence type="inferred from homology"/>
<dbReference type="FunFam" id="2.60.260.20:FF:000005">
    <property type="entry name" value="Chaperone protein dnaJ 1, mitochondrial"/>
    <property type="match status" value="1"/>
</dbReference>
<dbReference type="InterPro" id="IPR002939">
    <property type="entry name" value="DnaJ_C"/>
</dbReference>
<keyword evidence="5" id="KW-0143">Chaperone</keyword>
<keyword evidence="4 7" id="KW-0862">Zinc</keyword>
<keyword evidence="11" id="KW-1185">Reference proteome</keyword>